<evidence type="ECO:0000313" key="1">
    <source>
        <dbReference type="EMBL" id="CAL8138706.1"/>
    </source>
</evidence>
<keyword evidence="2" id="KW-1185">Reference proteome</keyword>
<sequence length="283" mass="32021">MAKKIIILLQPDIVFGLNALAQVEFDIRLPTLFLPVNPTIWQKYVVRTFGMITSVGWNIADFCTICEILEFGKEPQDILSCINASSVWNRSLEDQKTKVRLPSCPPTGGVLSMTCLKTTRPAATDFVSYYQNGLDDIVSVLSKSNKRNGEYLHSHATNRDASTPIFFTLRHGLESYIAPWETAHSLISRCRSIALTWDRTIREVHQVSGETPIIRGHPEVAAMPYTNIHTRSFTVVAKVNDQETVIYLYRQTLPFVQLDLLMKIVLQTYADDVEVISVEELDE</sequence>
<gene>
    <name evidence="1" type="ORF">ODALV1_LOCUS27492</name>
</gene>
<organism evidence="1 2">
    <name type="scientific">Orchesella dallaii</name>
    <dbReference type="NCBI Taxonomy" id="48710"/>
    <lineage>
        <taxon>Eukaryota</taxon>
        <taxon>Metazoa</taxon>
        <taxon>Ecdysozoa</taxon>
        <taxon>Arthropoda</taxon>
        <taxon>Hexapoda</taxon>
        <taxon>Collembola</taxon>
        <taxon>Entomobryomorpha</taxon>
        <taxon>Entomobryoidea</taxon>
        <taxon>Orchesellidae</taxon>
        <taxon>Orchesellinae</taxon>
        <taxon>Orchesella</taxon>
    </lineage>
</organism>
<reference evidence="1 2" key="1">
    <citation type="submission" date="2024-08" db="EMBL/GenBank/DDBJ databases">
        <authorList>
            <person name="Cucini C."/>
            <person name="Frati F."/>
        </authorList>
    </citation>
    <scope>NUCLEOTIDE SEQUENCE [LARGE SCALE GENOMIC DNA]</scope>
</reference>
<dbReference type="EMBL" id="CAXLJM020000124">
    <property type="protein sequence ID" value="CAL8138706.1"/>
    <property type="molecule type" value="Genomic_DNA"/>
</dbReference>
<name>A0ABP1RYG1_9HEXA</name>
<evidence type="ECO:0000313" key="2">
    <source>
        <dbReference type="Proteomes" id="UP001642540"/>
    </source>
</evidence>
<dbReference type="Proteomes" id="UP001642540">
    <property type="component" value="Unassembled WGS sequence"/>
</dbReference>
<proteinExistence type="predicted"/>
<accession>A0ABP1RYG1</accession>
<comment type="caution">
    <text evidence="1">The sequence shown here is derived from an EMBL/GenBank/DDBJ whole genome shotgun (WGS) entry which is preliminary data.</text>
</comment>
<protein>
    <submittedName>
        <fullName evidence="1">Uncharacterized protein</fullName>
    </submittedName>
</protein>